<feature type="transmembrane region" description="Helical" evidence="11">
    <location>
        <begin position="194"/>
        <end position="214"/>
    </location>
</feature>
<feature type="transmembrane region" description="Helical" evidence="11">
    <location>
        <begin position="168"/>
        <end position="188"/>
    </location>
</feature>
<feature type="transmembrane region" description="Helical" evidence="11">
    <location>
        <begin position="73"/>
        <end position="90"/>
    </location>
</feature>
<organism evidence="12 13">
    <name type="scientific">Halohasta litchfieldiae</name>
    <dbReference type="NCBI Taxonomy" id="1073996"/>
    <lineage>
        <taxon>Archaea</taxon>
        <taxon>Methanobacteriati</taxon>
        <taxon>Methanobacteriota</taxon>
        <taxon>Stenosarchaea group</taxon>
        <taxon>Halobacteria</taxon>
        <taxon>Halobacteriales</taxon>
        <taxon>Haloferacaceae</taxon>
        <taxon>Halohasta</taxon>
    </lineage>
</organism>
<reference evidence="12 13" key="1">
    <citation type="submission" date="2016-10" db="EMBL/GenBank/DDBJ databases">
        <authorList>
            <person name="de Groot N.N."/>
        </authorList>
    </citation>
    <scope>NUCLEOTIDE SEQUENCE [LARGE SCALE GENOMIC DNA]</scope>
    <source>
        <strain evidence="12 13">DSM 22187</strain>
    </source>
</reference>
<dbReference type="GeneID" id="35004091"/>
<dbReference type="InterPro" id="IPR018229">
    <property type="entry name" value="Rhodopsin_retinal_BS"/>
</dbReference>
<accession>A0A2H4Q6N1</accession>
<comment type="subcellular location">
    <subcellularLocation>
        <location evidence="1">Membrane</location>
        <topology evidence="1">Multi-pass membrane protein</topology>
    </subcellularLocation>
</comment>
<sequence>MILPVELWAAIGAIALAAGTLPSVYFALTEPENRRYYAILAAITAIAAVSYTLTSQGIGTLSVDGASFYTPRYVDWLLTTPLLILYMTLLCKPGKQIYGLLIGLDVALILLGIAAIFTTGTLSLALFGAGTLAYLALAYLLVVELPARATFETDRVAMVFTKLRNVTVVLWTMYPIVWLLAPVGYGYLLPNTEMMVVVYLDIITKVGFAVFALLGRDALNPLADDALAMDAGGDDGESTASPNLAD</sequence>
<dbReference type="PANTHER" id="PTHR28286:SF2">
    <property type="entry name" value="BACTERIORHODOPSIN _OPSIN, NOPA (EUROFUNG)"/>
    <property type="match status" value="1"/>
</dbReference>
<feature type="transmembrane region" description="Helical" evidence="11">
    <location>
        <begin position="35"/>
        <end position="53"/>
    </location>
</feature>
<comment type="similarity">
    <text evidence="2">Belongs to the archaeal/bacterial/fungal opsin family.</text>
</comment>
<name>A0A1H6WB68_9EURY</name>
<feature type="transmembrane region" description="Helical" evidence="11">
    <location>
        <begin position="124"/>
        <end position="147"/>
    </location>
</feature>
<keyword evidence="10" id="KW-0675">Receptor</keyword>
<dbReference type="PROSITE" id="PS00950">
    <property type="entry name" value="BACTERIAL_OPSIN_1"/>
    <property type="match status" value="1"/>
</dbReference>
<evidence type="ECO:0000256" key="11">
    <source>
        <dbReference type="SAM" id="Phobius"/>
    </source>
</evidence>
<evidence type="ECO:0000256" key="10">
    <source>
        <dbReference type="ARBA" id="ARBA00023170"/>
    </source>
</evidence>
<dbReference type="AlphaFoldDB" id="A0A1H6WB68"/>
<feature type="transmembrane region" description="Helical" evidence="11">
    <location>
        <begin position="6"/>
        <end position="28"/>
    </location>
</feature>
<dbReference type="Pfam" id="PF01036">
    <property type="entry name" value="Bac_rhodopsin"/>
    <property type="match status" value="1"/>
</dbReference>
<evidence type="ECO:0000256" key="5">
    <source>
        <dbReference type="ARBA" id="ARBA00022692"/>
    </source>
</evidence>
<dbReference type="SUPFAM" id="SSF81321">
    <property type="entry name" value="Family A G protein-coupled receptor-like"/>
    <property type="match status" value="1"/>
</dbReference>
<keyword evidence="5 11" id="KW-0812">Transmembrane</keyword>
<keyword evidence="6" id="KW-0681">Retinal protein</keyword>
<dbReference type="PRINTS" id="PR00251">
    <property type="entry name" value="BACTRLOPSIN"/>
</dbReference>
<accession>A0A1H6WB68</accession>
<dbReference type="SMART" id="SM01021">
    <property type="entry name" value="Bac_rhodopsin"/>
    <property type="match status" value="1"/>
</dbReference>
<dbReference type="OrthoDB" id="330248at2157"/>
<proteinExistence type="inferred from homology"/>
<dbReference type="Proteomes" id="UP000198888">
    <property type="component" value="Unassembled WGS sequence"/>
</dbReference>
<dbReference type="KEGG" id="hae:halTADL_3324"/>
<dbReference type="Gene3D" id="1.20.1070.10">
    <property type="entry name" value="Rhodopsin 7-helix transmembrane proteins"/>
    <property type="match status" value="1"/>
</dbReference>
<keyword evidence="13" id="KW-1185">Reference proteome</keyword>
<evidence type="ECO:0000256" key="6">
    <source>
        <dbReference type="ARBA" id="ARBA00022925"/>
    </source>
</evidence>
<dbReference type="STRING" id="1073996.SAMN05444271_12438"/>
<dbReference type="PANTHER" id="PTHR28286">
    <property type="match status" value="1"/>
</dbReference>
<keyword evidence="7 11" id="KW-1133">Transmembrane helix</keyword>
<dbReference type="GO" id="GO:0005216">
    <property type="term" value="F:monoatomic ion channel activity"/>
    <property type="evidence" value="ECO:0007669"/>
    <property type="project" value="InterPro"/>
</dbReference>
<dbReference type="GO" id="GO:0009881">
    <property type="term" value="F:photoreceptor activity"/>
    <property type="evidence" value="ECO:0007669"/>
    <property type="project" value="UniProtKB-KW"/>
</dbReference>
<evidence type="ECO:0000256" key="2">
    <source>
        <dbReference type="ARBA" id="ARBA00008130"/>
    </source>
</evidence>
<keyword evidence="3" id="KW-0600">Photoreceptor protein</keyword>
<dbReference type="GO" id="GO:0007602">
    <property type="term" value="P:phototransduction"/>
    <property type="evidence" value="ECO:0007669"/>
    <property type="project" value="UniProtKB-KW"/>
</dbReference>
<dbReference type="PROSITE" id="PS00327">
    <property type="entry name" value="BACTERIAL_OPSIN_RET"/>
    <property type="match status" value="1"/>
</dbReference>
<feature type="transmembrane region" description="Helical" evidence="11">
    <location>
        <begin position="97"/>
        <end position="118"/>
    </location>
</feature>
<keyword evidence="9 11" id="KW-0472">Membrane</keyword>
<evidence type="ECO:0000256" key="8">
    <source>
        <dbReference type="ARBA" id="ARBA00022991"/>
    </source>
</evidence>
<dbReference type="EMBL" id="FNYR01000024">
    <property type="protein sequence ID" value="SEJ14281.1"/>
    <property type="molecule type" value="Genomic_DNA"/>
</dbReference>
<dbReference type="GO" id="GO:0016020">
    <property type="term" value="C:membrane"/>
    <property type="evidence" value="ECO:0007669"/>
    <property type="project" value="UniProtKB-SubCell"/>
</dbReference>
<evidence type="ECO:0000313" key="12">
    <source>
        <dbReference type="EMBL" id="SEJ14281.1"/>
    </source>
</evidence>
<protein>
    <submittedName>
        <fullName evidence="12">Sensory rhodopsin</fullName>
    </submittedName>
</protein>
<keyword evidence="4" id="KW-0716">Sensory transduction</keyword>
<evidence type="ECO:0000256" key="1">
    <source>
        <dbReference type="ARBA" id="ARBA00004141"/>
    </source>
</evidence>
<gene>
    <name evidence="12" type="ORF">SAMN05444271_12438</name>
</gene>
<evidence type="ECO:0000256" key="9">
    <source>
        <dbReference type="ARBA" id="ARBA00023136"/>
    </source>
</evidence>
<evidence type="ECO:0000256" key="7">
    <source>
        <dbReference type="ARBA" id="ARBA00022989"/>
    </source>
</evidence>
<evidence type="ECO:0000256" key="4">
    <source>
        <dbReference type="ARBA" id="ARBA00022606"/>
    </source>
</evidence>
<dbReference type="RefSeq" id="WP_089673303.1">
    <property type="nucleotide sequence ID" value="NZ_CP024845.1"/>
</dbReference>
<keyword evidence="8" id="KW-0157">Chromophore</keyword>
<evidence type="ECO:0000313" key="13">
    <source>
        <dbReference type="Proteomes" id="UP000198888"/>
    </source>
</evidence>
<evidence type="ECO:0000256" key="3">
    <source>
        <dbReference type="ARBA" id="ARBA00022543"/>
    </source>
</evidence>
<dbReference type="InterPro" id="IPR001425">
    <property type="entry name" value="Arc/bac/fun_rhodopsins"/>
</dbReference>